<reference evidence="4 5" key="1">
    <citation type="submission" date="2014-03" db="EMBL/GenBank/DDBJ databases">
        <title>Draft genome sequence of Deinococcus phoenicis 1P10ME.</title>
        <authorList>
            <person name="Stepanov V.G."/>
            <person name="Vaishampayan P."/>
            <person name="Venkateswaran K."/>
            <person name="Fox G.E."/>
        </authorList>
    </citation>
    <scope>NUCLEOTIDE SEQUENCE [LARGE SCALE GENOMIC DNA]</scope>
    <source>
        <strain evidence="4 5">1P10ME</strain>
    </source>
</reference>
<dbReference type="EMBL" id="JHAC01000012">
    <property type="protein sequence ID" value="EYB68981.1"/>
    <property type="molecule type" value="Genomic_DNA"/>
</dbReference>
<dbReference type="GO" id="GO:0016747">
    <property type="term" value="F:acyltransferase activity, transferring groups other than amino-acyl groups"/>
    <property type="evidence" value="ECO:0007669"/>
    <property type="project" value="InterPro"/>
</dbReference>
<dbReference type="STRING" id="1476583.DEIPH_ctg012orf0043"/>
<dbReference type="PROSITE" id="PS51186">
    <property type="entry name" value="GNAT"/>
    <property type="match status" value="1"/>
</dbReference>
<evidence type="ECO:0000313" key="5">
    <source>
        <dbReference type="Proteomes" id="UP000020492"/>
    </source>
</evidence>
<protein>
    <recommendedName>
        <fullName evidence="3">N-acetyltransferase domain-containing protein</fullName>
    </recommendedName>
</protein>
<sequence length="255" mass="28116">MRLVAERGVEVVATASLSPFGPAVPDTLRLDLAGDPAAFTPLYLALLTRLPAGYRRLLGVTREDWPETMHFFHVAGFRNAWQSWGAHLDLTRFDPAPFARLEERLYLAGYEPERLSTAAPQADWAALHALYTLGVQDASRNPTTTPDPLSPGDLRTGVQREEAAFVMRYRSELVASTRLKLRGQEVESEQTVTARAHRGQGVATALKAHALGWARAAGFTRAGTGGTVLNLPMLRVNTLLGYVPEPMWVTWERTL</sequence>
<dbReference type="PATRIC" id="fig|1476583.3.peg.878"/>
<dbReference type="InterPro" id="IPR050832">
    <property type="entry name" value="Bact_Acetyltransf"/>
</dbReference>
<organism evidence="4 5">
    <name type="scientific">Deinococcus phoenicis</name>
    <dbReference type="NCBI Taxonomy" id="1476583"/>
    <lineage>
        <taxon>Bacteria</taxon>
        <taxon>Thermotogati</taxon>
        <taxon>Deinococcota</taxon>
        <taxon>Deinococci</taxon>
        <taxon>Deinococcales</taxon>
        <taxon>Deinococcaceae</taxon>
        <taxon>Deinococcus</taxon>
    </lineage>
</organism>
<keyword evidence="2" id="KW-0012">Acyltransferase</keyword>
<dbReference type="CDD" id="cd04301">
    <property type="entry name" value="NAT_SF"/>
    <property type="match status" value="1"/>
</dbReference>
<evidence type="ECO:0000259" key="3">
    <source>
        <dbReference type="PROSITE" id="PS51186"/>
    </source>
</evidence>
<evidence type="ECO:0000313" key="4">
    <source>
        <dbReference type="EMBL" id="EYB68981.1"/>
    </source>
</evidence>
<dbReference type="PANTHER" id="PTHR43877:SF1">
    <property type="entry name" value="ACETYLTRANSFERASE"/>
    <property type="match status" value="1"/>
</dbReference>
<evidence type="ECO:0000256" key="1">
    <source>
        <dbReference type="ARBA" id="ARBA00022679"/>
    </source>
</evidence>
<accession>A0A016QSK4</accession>
<name>A0A016QSK4_9DEIO</name>
<dbReference type="AlphaFoldDB" id="A0A016QSK4"/>
<dbReference type="eggNOG" id="COG0456">
    <property type="taxonomic scope" value="Bacteria"/>
</dbReference>
<comment type="caution">
    <text evidence="4">The sequence shown here is derived from an EMBL/GenBank/DDBJ whole genome shotgun (WGS) entry which is preliminary data.</text>
</comment>
<dbReference type="InterPro" id="IPR000182">
    <property type="entry name" value="GNAT_dom"/>
</dbReference>
<proteinExistence type="predicted"/>
<dbReference type="InterPro" id="IPR016181">
    <property type="entry name" value="Acyl_CoA_acyltransferase"/>
</dbReference>
<gene>
    <name evidence="4" type="ORF">DEIPH_ctg012orf0043</name>
</gene>
<keyword evidence="5" id="KW-1185">Reference proteome</keyword>
<dbReference type="SUPFAM" id="SSF55729">
    <property type="entry name" value="Acyl-CoA N-acyltransferases (Nat)"/>
    <property type="match status" value="1"/>
</dbReference>
<keyword evidence="1" id="KW-0808">Transferase</keyword>
<dbReference type="Pfam" id="PF00583">
    <property type="entry name" value="Acetyltransf_1"/>
    <property type="match status" value="1"/>
</dbReference>
<dbReference type="Gene3D" id="3.40.630.30">
    <property type="match status" value="1"/>
</dbReference>
<dbReference type="PANTHER" id="PTHR43877">
    <property type="entry name" value="AMINOALKYLPHOSPHONATE N-ACETYLTRANSFERASE-RELATED-RELATED"/>
    <property type="match status" value="1"/>
</dbReference>
<feature type="domain" description="N-acetyltransferase" evidence="3">
    <location>
        <begin position="113"/>
        <end position="255"/>
    </location>
</feature>
<evidence type="ECO:0000256" key="2">
    <source>
        <dbReference type="ARBA" id="ARBA00023315"/>
    </source>
</evidence>
<dbReference type="Proteomes" id="UP000020492">
    <property type="component" value="Unassembled WGS sequence"/>
</dbReference>